<reference evidence="3" key="1">
    <citation type="submission" date="2020-07" db="EMBL/GenBank/DDBJ databases">
        <title>Draft Genome Sequence of a Deep-Sea Yeast, Naganishia (Cryptococcus) liquefaciens strain N6.</title>
        <authorList>
            <person name="Han Y.W."/>
            <person name="Kajitani R."/>
            <person name="Morimoto H."/>
            <person name="Parhat M."/>
            <person name="Tsubouchi H."/>
            <person name="Bakenova O."/>
            <person name="Ogata M."/>
            <person name="Argunhan B."/>
            <person name="Aoki R."/>
            <person name="Kajiwara S."/>
            <person name="Itoh T."/>
            <person name="Iwasaki H."/>
        </authorList>
    </citation>
    <scope>NUCLEOTIDE SEQUENCE</scope>
    <source>
        <strain evidence="3">N6</strain>
    </source>
</reference>
<evidence type="ECO:0000313" key="3">
    <source>
        <dbReference type="EMBL" id="GHJ86223.1"/>
    </source>
</evidence>
<accession>A0A8H3TSR9</accession>
<gene>
    <name evidence="3" type="ORF">NliqN6_2625</name>
</gene>
<dbReference type="InterPro" id="IPR008947">
    <property type="entry name" value="PLipase_C/P1_nuclease_dom_sf"/>
</dbReference>
<keyword evidence="4" id="KW-1185">Reference proteome</keyword>
<feature type="region of interest" description="Disordered" evidence="1">
    <location>
        <begin position="604"/>
        <end position="641"/>
    </location>
</feature>
<keyword evidence="2" id="KW-0732">Signal</keyword>
<evidence type="ECO:0008006" key="5">
    <source>
        <dbReference type="Google" id="ProtNLM"/>
    </source>
</evidence>
<evidence type="ECO:0000256" key="1">
    <source>
        <dbReference type="SAM" id="MobiDB-lite"/>
    </source>
</evidence>
<name>A0A8H3TSR9_9TREE</name>
<dbReference type="PANTHER" id="PTHR14905">
    <property type="entry name" value="NG37"/>
    <property type="match status" value="1"/>
</dbReference>
<dbReference type="GO" id="GO:0016788">
    <property type="term" value="F:hydrolase activity, acting on ester bonds"/>
    <property type="evidence" value="ECO:0007669"/>
    <property type="project" value="InterPro"/>
</dbReference>
<feature type="compositionally biased region" description="Low complexity" evidence="1">
    <location>
        <begin position="820"/>
        <end position="830"/>
    </location>
</feature>
<feature type="compositionally biased region" description="Low complexity" evidence="1">
    <location>
        <begin position="673"/>
        <end position="684"/>
    </location>
</feature>
<feature type="signal peptide" evidence="2">
    <location>
        <begin position="1"/>
        <end position="27"/>
    </location>
</feature>
<evidence type="ECO:0000313" key="4">
    <source>
        <dbReference type="Proteomes" id="UP000620104"/>
    </source>
</evidence>
<protein>
    <recommendedName>
        <fullName evidence="5">Het-C-domain-containing protein</fullName>
    </recommendedName>
</protein>
<feature type="chain" id="PRO_5034961657" description="Het-C-domain-containing protein" evidence="2">
    <location>
        <begin position="28"/>
        <end position="840"/>
    </location>
</feature>
<dbReference type="EMBL" id="BLZA01000017">
    <property type="protein sequence ID" value="GHJ86223.1"/>
    <property type="molecule type" value="Genomic_DNA"/>
</dbReference>
<feature type="region of interest" description="Disordered" evidence="1">
    <location>
        <begin position="659"/>
        <end position="840"/>
    </location>
</feature>
<dbReference type="AlphaFoldDB" id="A0A8H3TSR9"/>
<dbReference type="InterPro" id="IPR052577">
    <property type="entry name" value="VWA7"/>
</dbReference>
<sequence length="840" mass="90178">MTRSMGSIMILPLALLVVLAFLPGSYAFGAGNIPGHAYLEGKAYRHGDIEDVLEKIAKAAGGGFLALGAKKFSPLDVKRVYFGNWLRDYSQAVDVGALKKVPLQTILNICMALGFLAHGYATGEFEVTKERLGCYLPTEHIDNPKGYADGEDARRYDPRLRGPVDPRELEVDPRTGMKNYIANEGNSWDTSKSLVRRVLEACIHHGRQARNGGSKDDEYEAYRLLGQALHTLEDFTAHSNWCELTLQAMGHEEVFAHVGRNVRIQAPNGRRVPILVTGTFGGSDFIHSLMGEAGDHLSEASVSDLNAKVNSSRGDPSAQNLRTLLGQIPGGGGSELSREMDDVDRMRAGPGGNDPSMMSPQELHDTLWKILSFRDSFMKKIEVTIDRIPGLNSLVEKLTNSINVFVFTTLEPYMKPILSAATHGLAQSSAEIVNSHDQLEVFNDPNASDPTHSFLSKDHFGLILNEPAGRVAQVIVENAVRLVVSAWDNTSMDTRSVTENILECLFHPAFPDSSSQIQKAMTDEFRNWFQSQGSNQREILNRLTADSVRANRNKRIGDNSTTTGHSHGALPDGGLQAVLAQHQVHVPGAQYLNTAQDLMSGKLPGQPGFGTGGAHAWRDAPVGAPLADPVSSDNTKDYGTGGGGQTYGHAYGSANCDSSYQSHNSGHHGTGGYPSQQSSYGGHSDSYAQQQSSYGQPGHQQSYGQTSYGDQHSQGYPGNHGASRPSFDSGNNYGQPAYGGSSEPHYGAPSYGNPAFGHGGPPPHDSGFNAGPGGYGHQNSGFDRPSYGSGAPQYGNFDGPPPHHPHPPGQQYGGPGYGGSNPSYGGNNPSYDGPPGGYRY</sequence>
<proteinExistence type="predicted"/>
<dbReference type="Pfam" id="PF07217">
    <property type="entry name" value="Het-C"/>
    <property type="match status" value="1"/>
</dbReference>
<dbReference type="InterPro" id="IPR010816">
    <property type="entry name" value="Het-C"/>
</dbReference>
<dbReference type="Proteomes" id="UP000620104">
    <property type="component" value="Unassembled WGS sequence"/>
</dbReference>
<feature type="compositionally biased region" description="Basic and acidic residues" evidence="1">
    <location>
        <begin position="151"/>
        <end position="165"/>
    </location>
</feature>
<feature type="compositionally biased region" description="Polar residues" evidence="1">
    <location>
        <begin position="686"/>
        <end position="716"/>
    </location>
</feature>
<dbReference type="SUPFAM" id="SSF48537">
    <property type="entry name" value="Phospholipase C/P1 nuclease"/>
    <property type="match status" value="1"/>
</dbReference>
<organism evidence="3 4">
    <name type="scientific">Naganishia liquefaciens</name>
    <dbReference type="NCBI Taxonomy" id="104408"/>
    <lineage>
        <taxon>Eukaryota</taxon>
        <taxon>Fungi</taxon>
        <taxon>Dikarya</taxon>
        <taxon>Basidiomycota</taxon>
        <taxon>Agaricomycotina</taxon>
        <taxon>Tremellomycetes</taxon>
        <taxon>Filobasidiales</taxon>
        <taxon>Filobasidiaceae</taxon>
        <taxon>Naganishia</taxon>
    </lineage>
</organism>
<dbReference type="PANTHER" id="PTHR14905:SF7">
    <property type="entry name" value="VON WILLEBRAND FACTOR A DOMAIN-CONTAINING PROTEIN 7"/>
    <property type="match status" value="1"/>
</dbReference>
<comment type="caution">
    <text evidence="3">The sequence shown here is derived from an EMBL/GenBank/DDBJ whole genome shotgun (WGS) entry which is preliminary data.</text>
</comment>
<evidence type="ECO:0000256" key="2">
    <source>
        <dbReference type="SAM" id="SignalP"/>
    </source>
</evidence>
<dbReference type="OrthoDB" id="2506204at2759"/>
<feature type="region of interest" description="Disordered" evidence="1">
    <location>
        <begin position="552"/>
        <end position="572"/>
    </location>
</feature>
<feature type="region of interest" description="Disordered" evidence="1">
    <location>
        <begin position="146"/>
        <end position="165"/>
    </location>
</feature>